<dbReference type="EMBL" id="MZ151943">
    <property type="protein sequence ID" value="QXV67930.1"/>
    <property type="molecule type" value="Genomic_DNA"/>
</dbReference>
<sequence>MNIEKLVNLLGLLCWIAAQTVSRIAPHARGLSPDQLHGLYRGLHLELLEPARPQATNRSVRDRGGPATCQEEEDRGGSFSRFSGFRARRVPSHGSQPRGSDTLPALRFQLPERVLLCLNRGCHGLYAVVERPRLVGVPVSNSTVLPVLWLKPGATWENGTAPIRGPEER</sequence>
<reference evidence="2" key="1">
    <citation type="submission" date="2021-05" db="EMBL/GenBank/DDBJ databases">
        <title>Cloning and multi-omic analysis of chimpanzee cytomegalovirus: a resource for comparative functional genomics.</title>
        <authorList>
            <person name="Phan Q.V."/>
        </authorList>
    </citation>
    <scope>NUCLEOTIDE SEQUENCE</scope>
    <source>
        <strain evidence="2">Heberling</strain>
    </source>
</reference>
<gene>
    <name evidence="2" type="primary">US34</name>
    <name evidence="2" type="ORF">CCMVgp163</name>
</gene>
<proteinExistence type="predicted"/>
<protein>
    <submittedName>
        <fullName evidence="2">Protein US34</fullName>
    </submittedName>
</protein>
<feature type="region of interest" description="Disordered" evidence="1">
    <location>
        <begin position="54"/>
        <end position="81"/>
    </location>
</feature>
<evidence type="ECO:0000256" key="1">
    <source>
        <dbReference type="SAM" id="MobiDB-lite"/>
    </source>
</evidence>
<dbReference type="OrthoDB" id="36618at10239"/>
<organism evidence="2">
    <name type="scientific">Panine betaherpesvirus 2</name>
    <name type="common">Chimpanzee cytomegalovirus</name>
    <dbReference type="NCBI Taxonomy" id="188763"/>
    <lineage>
        <taxon>Viruses</taxon>
        <taxon>Duplodnaviria</taxon>
        <taxon>Heunggongvirae</taxon>
        <taxon>Peploviricota</taxon>
        <taxon>Herviviricetes</taxon>
        <taxon>Herpesvirales</taxon>
        <taxon>Orthoherpesviridae</taxon>
        <taxon>Betaherpesvirinae</taxon>
        <taxon>Cytomegalovirus</taxon>
        <taxon>Cytomegalovirus paninebeta2</taxon>
    </lineage>
</organism>
<name>A0A8F7K8Z3_9BETA</name>
<evidence type="ECO:0000313" key="2">
    <source>
        <dbReference type="EMBL" id="QXV67930.1"/>
    </source>
</evidence>
<accession>A0A8F7K8Z3</accession>